<dbReference type="KEGG" id="thas:C6Y53_06505"/>
<organism evidence="1 2">
    <name type="scientific">Pukyongiella litopenaei</name>
    <dbReference type="NCBI Taxonomy" id="2605946"/>
    <lineage>
        <taxon>Bacteria</taxon>
        <taxon>Pseudomonadati</taxon>
        <taxon>Pseudomonadota</taxon>
        <taxon>Alphaproteobacteria</taxon>
        <taxon>Rhodobacterales</taxon>
        <taxon>Paracoccaceae</taxon>
        <taxon>Pukyongiella</taxon>
    </lineage>
</organism>
<dbReference type="Proteomes" id="UP000237655">
    <property type="component" value="Chromosome"/>
</dbReference>
<keyword evidence="2" id="KW-1185">Reference proteome</keyword>
<accession>A0A2S0MNE2</accession>
<reference evidence="2" key="1">
    <citation type="submission" date="2018-03" db="EMBL/GenBank/DDBJ databases">
        <title>Genomic analysis of the strain SH-1 isolated from shrimp intestine.</title>
        <authorList>
            <person name="Kim Y.-S."/>
            <person name="Kim S.-E."/>
            <person name="Kim K.-H."/>
        </authorList>
    </citation>
    <scope>NUCLEOTIDE SEQUENCE [LARGE SCALE GENOMIC DNA]</scope>
    <source>
        <strain evidence="2">SH-1</strain>
    </source>
</reference>
<dbReference type="RefSeq" id="WP_106471705.1">
    <property type="nucleotide sequence ID" value="NZ_CP027665.1"/>
</dbReference>
<sequence>MSIEIEVSPELHATAARLLREAGFELLQISGRTIVLAQGEASAAYSALAQLEAEAATDQFKSAKAEALSEAQRSAVELREGIAGSATLQRAIAWAVKMPYAMMWMAHEAAGADPTGPFAAIAAIARDAFQIEADITGETAEDVRDRALTMNADLFKATQRVEGMERLAETQIAAAETPEALGDAVSQIGALEAQIVTTLEQLND</sequence>
<dbReference type="AlphaFoldDB" id="A0A2S0MNE2"/>
<evidence type="ECO:0000313" key="1">
    <source>
        <dbReference type="EMBL" id="AVO37394.1"/>
    </source>
</evidence>
<gene>
    <name evidence="1" type="ORF">C6Y53_06505</name>
</gene>
<protein>
    <submittedName>
        <fullName evidence="1">Uncharacterized protein</fullName>
    </submittedName>
</protein>
<dbReference type="EMBL" id="CP027665">
    <property type="protein sequence ID" value="AVO37394.1"/>
    <property type="molecule type" value="Genomic_DNA"/>
</dbReference>
<proteinExistence type="predicted"/>
<name>A0A2S0MNE2_9RHOB</name>
<evidence type="ECO:0000313" key="2">
    <source>
        <dbReference type="Proteomes" id="UP000237655"/>
    </source>
</evidence>